<organism evidence="3 4">
    <name type="scientific">Strigomonas culicis</name>
    <dbReference type="NCBI Taxonomy" id="28005"/>
    <lineage>
        <taxon>Eukaryota</taxon>
        <taxon>Discoba</taxon>
        <taxon>Euglenozoa</taxon>
        <taxon>Kinetoplastea</taxon>
        <taxon>Metakinetoplastina</taxon>
        <taxon>Trypanosomatida</taxon>
        <taxon>Trypanosomatidae</taxon>
        <taxon>Strigomonadinae</taxon>
        <taxon>Strigomonas</taxon>
    </lineage>
</organism>
<comment type="caution">
    <text evidence="3">The sequence shown here is derived from an EMBL/GenBank/DDBJ whole genome shotgun (WGS) entry which is preliminary data.</text>
</comment>
<evidence type="ECO:0000313" key="3">
    <source>
        <dbReference type="EMBL" id="EPY32677.1"/>
    </source>
</evidence>
<feature type="domain" description="EF-hand" evidence="2">
    <location>
        <begin position="71"/>
        <end position="106"/>
    </location>
</feature>
<dbReference type="OrthoDB" id="26525at2759"/>
<dbReference type="FunFam" id="1.10.238.10:FF:000178">
    <property type="entry name" value="Calmodulin-2 A"/>
    <property type="match status" value="1"/>
</dbReference>
<dbReference type="PROSITE" id="PS50222">
    <property type="entry name" value="EF_HAND_2"/>
    <property type="match status" value="1"/>
</dbReference>
<dbReference type="InterPro" id="IPR011992">
    <property type="entry name" value="EF-hand-dom_pair"/>
</dbReference>
<dbReference type="InterPro" id="IPR002048">
    <property type="entry name" value="EF_hand_dom"/>
</dbReference>
<keyword evidence="4" id="KW-1185">Reference proteome</keyword>
<sequence length="160" mass="17537">MESLPADWVALWDVFDEHRSGALPQVDVGHIMRSLGRRHTEAEFRELLQPLPQPVPFDAFVGLMRQPYNGPTEEDLRIALQAFDVGGTGRLKVGELATLLTTLGEKMAETDVRQILGDVPVDAHGCVSVSELVRFLTAPVAAATPEMAELQRQLAREAPA</sequence>
<dbReference type="GO" id="GO:0016460">
    <property type="term" value="C:myosin II complex"/>
    <property type="evidence" value="ECO:0007669"/>
    <property type="project" value="TreeGrafter"/>
</dbReference>
<dbReference type="SUPFAM" id="SSF47473">
    <property type="entry name" value="EF-hand"/>
    <property type="match status" value="1"/>
</dbReference>
<dbReference type="Proteomes" id="UP000015354">
    <property type="component" value="Unassembled WGS sequence"/>
</dbReference>
<dbReference type="PANTHER" id="PTHR23048">
    <property type="entry name" value="MYOSIN LIGHT CHAIN 1, 3"/>
    <property type="match status" value="1"/>
</dbReference>
<dbReference type="PANTHER" id="PTHR23048:SF0">
    <property type="entry name" value="CALMODULIN LIKE 3"/>
    <property type="match status" value="1"/>
</dbReference>
<accession>S9UP78</accession>
<dbReference type="AlphaFoldDB" id="S9UP78"/>
<gene>
    <name evidence="3" type="ORF">STCU_02760</name>
</gene>
<dbReference type="Gene3D" id="1.10.238.10">
    <property type="entry name" value="EF-hand"/>
    <property type="match status" value="1"/>
</dbReference>
<dbReference type="Pfam" id="PF13499">
    <property type="entry name" value="EF-hand_7"/>
    <property type="match status" value="1"/>
</dbReference>
<proteinExistence type="predicted"/>
<dbReference type="EMBL" id="ATMH01002760">
    <property type="protein sequence ID" value="EPY32677.1"/>
    <property type="molecule type" value="Genomic_DNA"/>
</dbReference>
<evidence type="ECO:0000313" key="4">
    <source>
        <dbReference type="Proteomes" id="UP000015354"/>
    </source>
</evidence>
<reference evidence="3 4" key="1">
    <citation type="journal article" date="2013" name="PLoS ONE">
        <title>Predicting the Proteins of Angomonas deanei, Strigomonas culicis and Their Respective Endosymbionts Reveals New Aspects of the Trypanosomatidae Family.</title>
        <authorList>
            <person name="Motta M.C."/>
            <person name="Martins A.C."/>
            <person name="de Souza S.S."/>
            <person name="Catta-Preta C.M."/>
            <person name="Silva R."/>
            <person name="Klein C.C."/>
            <person name="de Almeida L.G."/>
            <person name="de Lima Cunha O."/>
            <person name="Ciapina L.P."/>
            <person name="Brocchi M."/>
            <person name="Colabardini A.C."/>
            <person name="de Araujo Lima B."/>
            <person name="Machado C.R."/>
            <person name="de Almeida Soares C.M."/>
            <person name="Probst C.M."/>
            <person name="de Menezes C.B."/>
            <person name="Thompson C.E."/>
            <person name="Bartholomeu D.C."/>
            <person name="Gradia D.F."/>
            <person name="Pavoni D.P."/>
            <person name="Grisard E.C."/>
            <person name="Fantinatti-Garboggini F."/>
            <person name="Marchini F.K."/>
            <person name="Rodrigues-Luiz G.F."/>
            <person name="Wagner G."/>
            <person name="Goldman G.H."/>
            <person name="Fietto J.L."/>
            <person name="Elias M.C."/>
            <person name="Goldman M.H."/>
            <person name="Sagot M.F."/>
            <person name="Pereira M."/>
            <person name="Stoco P.H."/>
            <person name="de Mendonca-Neto R.P."/>
            <person name="Teixeira S.M."/>
            <person name="Maciel T.E."/>
            <person name="de Oliveira Mendes T.A."/>
            <person name="Urmenyi T.P."/>
            <person name="de Souza W."/>
            <person name="Schenkman S."/>
            <person name="de Vasconcelos A.T."/>
        </authorList>
    </citation>
    <scope>NUCLEOTIDE SEQUENCE [LARGE SCALE GENOMIC DNA]</scope>
</reference>
<keyword evidence="1" id="KW-0677">Repeat</keyword>
<evidence type="ECO:0000256" key="1">
    <source>
        <dbReference type="ARBA" id="ARBA00022737"/>
    </source>
</evidence>
<name>S9UP78_9TRYP</name>
<protein>
    <submittedName>
        <fullName evidence="3">Calmodulin</fullName>
    </submittedName>
</protein>
<dbReference type="GO" id="GO:0005509">
    <property type="term" value="F:calcium ion binding"/>
    <property type="evidence" value="ECO:0007669"/>
    <property type="project" value="InterPro"/>
</dbReference>
<evidence type="ECO:0000259" key="2">
    <source>
        <dbReference type="PROSITE" id="PS50222"/>
    </source>
</evidence>
<dbReference type="InterPro" id="IPR050230">
    <property type="entry name" value="CALM/Myosin/TropC-like"/>
</dbReference>